<feature type="transmembrane region" description="Helical" evidence="2">
    <location>
        <begin position="51"/>
        <end position="72"/>
    </location>
</feature>
<dbReference type="EMBL" id="CP000463">
    <property type="protein sequence ID" value="ABJ03997.1"/>
    <property type="molecule type" value="Genomic_DNA"/>
</dbReference>
<protein>
    <submittedName>
        <fullName evidence="3">Uncharacterized protein</fullName>
    </submittedName>
</protein>
<gene>
    <name evidence="3" type="ordered locus">RPE_0036</name>
</gene>
<sequence length="178" mass="18763">MSLIGRLFVILFGFFAAAMTAGIVVVGAVLWPEFSDLDAGPIDHDALNIMLGFGFVFVSGFALVPAMLVVALTEAFYIRSLLAYAVGGAAVGLFCYLGLVPFDAGTLAFDGIVRRHLEIMTGAGILAGVVYWMIAGRNAGAWRQPPRRLQPLPQPPAPPQPVPQPPAPQPPEAPPATP</sequence>
<dbReference type="KEGG" id="rpe:RPE_0036"/>
<keyword evidence="2" id="KW-0472">Membrane</keyword>
<dbReference type="OrthoDB" id="7906671at2"/>
<dbReference type="eggNOG" id="ENOG502ZXE6">
    <property type="taxonomic scope" value="Bacteria"/>
</dbReference>
<evidence type="ECO:0000256" key="2">
    <source>
        <dbReference type="SAM" id="Phobius"/>
    </source>
</evidence>
<dbReference type="HOGENOM" id="CLU_1640561_0_0_5"/>
<proteinExistence type="predicted"/>
<keyword evidence="2" id="KW-1133">Transmembrane helix</keyword>
<organism evidence="3">
    <name type="scientific">Rhodopseudomonas palustris (strain BisA53)</name>
    <dbReference type="NCBI Taxonomy" id="316055"/>
    <lineage>
        <taxon>Bacteria</taxon>
        <taxon>Pseudomonadati</taxon>
        <taxon>Pseudomonadota</taxon>
        <taxon>Alphaproteobacteria</taxon>
        <taxon>Hyphomicrobiales</taxon>
        <taxon>Nitrobacteraceae</taxon>
        <taxon>Rhodopseudomonas</taxon>
    </lineage>
</organism>
<name>Q07VN7_RHOP5</name>
<feature type="transmembrane region" description="Helical" evidence="2">
    <location>
        <begin position="81"/>
        <end position="99"/>
    </location>
</feature>
<reference evidence="3" key="1">
    <citation type="submission" date="2006-09" db="EMBL/GenBank/DDBJ databases">
        <title>Complete sequence of Rhodopseudomonas palustris BisA53.</title>
        <authorList>
            <consortium name="US DOE Joint Genome Institute"/>
            <person name="Copeland A."/>
            <person name="Lucas S."/>
            <person name="Lapidus A."/>
            <person name="Barry K."/>
            <person name="Detter J.C."/>
            <person name="Glavina del Rio T."/>
            <person name="Hammon N."/>
            <person name="Israni S."/>
            <person name="Dalin E."/>
            <person name="Tice H."/>
            <person name="Pitluck S."/>
            <person name="Chain P."/>
            <person name="Malfatti S."/>
            <person name="Shin M."/>
            <person name="Vergez L."/>
            <person name="Schmutz J."/>
            <person name="Larimer F."/>
            <person name="Land M."/>
            <person name="Hauser L."/>
            <person name="Pelletier D.A."/>
            <person name="Kyrpides N."/>
            <person name="Kim E."/>
            <person name="Harwood C.S."/>
            <person name="Oda Y."/>
            <person name="Richardson P."/>
        </authorList>
    </citation>
    <scope>NUCLEOTIDE SEQUENCE [LARGE SCALE GENOMIC DNA]</scope>
    <source>
        <strain evidence="3">BisA53</strain>
    </source>
</reference>
<evidence type="ECO:0000313" key="3">
    <source>
        <dbReference type="EMBL" id="ABJ03997.1"/>
    </source>
</evidence>
<feature type="transmembrane region" description="Helical" evidence="2">
    <location>
        <begin position="7"/>
        <end position="31"/>
    </location>
</feature>
<keyword evidence="2" id="KW-0812">Transmembrane</keyword>
<accession>Q07VN7</accession>
<feature type="transmembrane region" description="Helical" evidence="2">
    <location>
        <begin position="119"/>
        <end position="140"/>
    </location>
</feature>
<feature type="region of interest" description="Disordered" evidence="1">
    <location>
        <begin position="144"/>
        <end position="178"/>
    </location>
</feature>
<dbReference type="STRING" id="316055.RPE_0036"/>
<evidence type="ECO:0000256" key="1">
    <source>
        <dbReference type="SAM" id="MobiDB-lite"/>
    </source>
</evidence>
<dbReference type="AlphaFoldDB" id="Q07VN7"/>
<feature type="compositionally biased region" description="Pro residues" evidence="1">
    <location>
        <begin position="152"/>
        <end position="178"/>
    </location>
</feature>